<gene>
    <name evidence="1" type="ORF">PITCH_A810006</name>
</gene>
<sequence>MFSLLRNISKRMVIVLLVAVVIAGCAASRSDMTGLFSLPTEKNFGAEKVSVLFLFRHLEQQHGFDSIPKLKSYWVKDFDNLFNDALTEISNISQYNTFTELPDDVNKPNRRQECEALKGSHDYTLDISFFEESSFKQQCLSGTISILTMTLMPMPYSWDYTITATIFDNNGAMIRSYQRKATLNNWVEALLIFAYPFHPLEGKREQIYAESLHDIFRQIETEKVLKK</sequence>
<dbReference type="EMBL" id="OJIN01000227">
    <property type="protein sequence ID" value="SPD76075.1"/>
    <property type="molecule type" value="Genomic_DNA"/>
</dbReference>
<evidence type="ECO:0000313" key="1">
    <source>
        <dbReference type="EMBL" id="SPD76075.1"/>
    </source>
</evidence>
<name>A0A445N2Z3_9BACT</name>
<reference evidence="1" key="1">
    <citation type="submission" date="2018-01" db="EMBL/GenBank/DDBJ databases">
        <authorList>
            <person name="Regsiter A."/>
            <person name="William W."/>
        </authorList>
    </citation>
    <scope>NUCLEOTIDE SEQUENCE</scope>
    <source>
        <strain evidence="1">TRIP AH-1</strain>
    </source>
</reference>
<proteinExistence type="predicted"/>
<organism evidence="1">
    <name type="scientific">uncultured Desulfobacterium sp</name>
    <dbReference type="NCBI Taxonomy" id="201089"/>
    <lineage>
        <taxon>Bacteria</taxon>
        <taxon>Pseudomonadati</taxon>
        <taxon>Thermodesulfobacteriota</taxon>
        <taxon>Desulfobacteria</taxon>
        <taxon>Desulfobacterales</taxon>
        <taxon>Desulfobacteriaceae</taxon>
        <taxon>Desulfobacterium</taxon>
        <taxon>environmental samples</taxon>
    </lineage>
</organism>
<dbReference type="AlphaFoldDB" id="A0A445N2Z3"/>
<dbReference type="PROSITE" id="PS51257">
    <property type="entry name" value="PROKAR_LIPOPROTEIN"/>
    <property type="match status" value="1"/>
</dbReference>
<evidence type="ECO:0008006" key="2">
    <source>
        <dbReference type="Google" id="ProtNLM"/>
    </source>
</evidence>
<protein>
    <recommendedName>
        <fullName evidence="2">Lipoprotein</fullName>
    </recommendedName>
</protein>
<accession>A0A445N2Z3</accession>